<evidence type="ECO:0000259" key="1">
    <source>
        <dbReference type="Pfam" id="PF24626"/>
    </source>
</evidence>
<sequence>MGELESRKVSRYICGLKGSLHENMGLQTVLTMAEASSIALKERFQVSTYNKLHPNEYDSLKVTQKINDNAYVVALSCSTNISNTFNVDDIHEYQVDEALYQDENSGSSSLEVEKIDA</sequence>
<dbReference type="Pfam" id="PF24626">
    <property type="entry name" value="SH3_Tf2-1"/>
    <property type="match status" value="1"/>
</dbReference>
<dbReference type="Gramene" id="Psat07G0225100-T1">
    <property type="protein sequence ID" value="KAI5385576.1"/>
    <property type="gene ID" value="KIW84_072251"/>
</dbReference>
<gene>
    <name evidence="2" type="ORF">KIW84_072251</name>
</gene>
<feature type="domain" description="Tf2-1-like SH3-like" evidence="1">
    <location>
        <begin position="41"/>
        <end position="93"/>
    </location>
</feature>
<dbReference type="AlphaFoldDB" id="A0A9D4VMU2"/>
<keyword evidence="3" id="KW-1185">Reference proteome</keyword>
<name>A0A9D4VMU2_PEA</name>
<dbReference type="InterPro" id="IPR056924">
    <property type="entry name" value="SH3_Tf2-1"/>
</dbReference>
<dbReference type="Proteomes" id="UP001058974">
    <property type="component" value="Chromosome 7"/>
</dbReference>
<reference evidence="2 3" key="1">
    <citation type="journal article" date="2022" name="Nat. Genet.">
        <title>Improved pea reference genome and pan-genome highlight genomic features and evolutionary characteristics.</title>
        <authorList>
            <person name="Yang T."/>
            <person name="Liu R."/>
            <person name="Luo Y."/>
            <person name="Hu S."/>
            <person name="Wang D."/>
            <person name="Wang C."/>
            <person name="Pandey M.K."/>
            <person name="Ge S."/>
            <person name="Xu Q."/>
            <person name="Li N."/>
            <person name="Li G."/>
            <person name="Huang Y."/>
            <person name="Saxena R.K."/>
            <person name="Ji Y."/>
            <person name="Li M."/>
            <person name="Yan X."/>
            <person name="He Y."/>
            <person name="Liu Y."/>
            <person name="Wang X."/>
            <person name="Xiang C."/>
            <person name="Varshney R.K."/>
            <person name="Ding H."/>
            <person name="Gao S."/>
            <person name="Zong X."/>
        </authorList>
    </citation>
    <scope>NUCLEOTIDE SEQUENCE [LARGE SCALE GENOMIC DNA]</scope>
    <source>
        <strain evidence="2 3">cv. Zhongwan 6</strain>
    </source>
</reference>
<evidence type="ECO:0000313" key="3">
    <source>
        <dbReference type="Proteomes" id="UP001058974"/>
    </source>
</evidence>
<organism evidence="2 3">
    <name type="scientific">Pisum sativum</name>
    <name type="common">Garden pea</name>
    <name type="synonym">Lathyrus oleraceus</name>
    <dbReference type="NCBI Taxonomy" id="3888"/>
    <lineage>
        <taxon>Eukaryota</taxon>
        <taxon>Viridiplantae</taxon>
        <taxon>Streptophyta</taxon>
        <taxon>Embryophyta</taxon>
        <taxon>Tracheophyta</taxon>
        <taxon>Spermatophyta</taxon>
        <taxon>Magnoliopsida</taxon>
        <taxon>eudicotyledons</taxon>
        <taxon>Gunneridae</taxon>
        <taxon>Pentapetalae</taxon>
        <taxon>rosids</taxon>
        <taxon>fabids</taxon>
        <taxon>Fabales</taxon>
        <taxon>Fabaceae</taxon>
        <taxon>Papilionoideae</taxon>
        <taxon>50 kb inversion clade</taxon>
        <taxon>NPAAA clade</taxon>
        <taxon>Hologalegina</taxon>
        <taxon>IRL clade</taxon>
        <taxon>Fabeae</taxon>
        <taxon>Lathyrus</taxon>
    </lineage>
</organism>
<dbReference type="EMBL" id="JAMSHJ010000007">
    <property type="protein sequence ID" value="KAI5385576.1"/>
    <property type="molecule type" value="Genomic_DNA"/>
</dbReference>
<protein>
    <recommendedName>
        <fullName evidence="1">Tf2-1-like SH3-like domain-containing protein</fullName>
    </recommendedName>
</protein>
<accession>A0A9D4VMU2</accession>
<proteinExistence type="predicted"/>
<evidence type="ECO:0000313" key="2">
    <source>
        <dbReference type="EMBL" id="KAI5385576.1"/>
    </source>
</evidence>
<comment type="caution">
    <text evidence="2">The sequence shown here is derived from an EMBL/GenBank/DDBJ whole genome shotgun (WGS) entry which is preliminary data.</text>
</comment>